<comment type="caution">
    <text evidence="7">The sequence shown here is derived from an EMBL/GenBank/DDBJ whole genome shotgun (WGS) entry which is preliminary data.</text>
</comment>
<dbReference type="OrthoDB" id="446635at2759"/>
<proteinExistence type="inferred from homology"/>
<protein>
    <recommendedName>
        <fullName evidence="2">Nuclear speckle splicing regulatory protein 1</fullName>
    </recommendedName>
    <alternativeName>
        <fullName evidence="4">Coiled-coil domain-containing protein 55</fullName>
    </alternativeName>
</protein>
<evidence type="ECO:0000313" key="7">
    <source>
        <dbReference type="EMBL" id="KAJ3588991.1"/>
    </source>
</evidence>
<feature type="domain" description="Nuclear speckle splicing regulatory protein 1 N-terminal" evidence="6">
    <location>
        <begin position="59"/>
        <end position="176"/>
    </location>
</feature>
<evidence type="ECO:0000256" key="5">
    <source>
        <dbReference type="SAM" id="MobiDB-lite"/>
    </source>
</evidence>
<keyword evidence="8" id="KW-1185">Reference proteome</keyword>
<name>A0A9Q0DJZ6_9TELE</name>
<dbReference type="PANTHER" id="PTHR31938">
    <property type="entry name" value="NUCLEAR SPECKLE SPLICING REGULATORY PROTEIN 1"/>
    <property type="match status" value="1"/>
</dbReference>
<keyword evidence="3" id="KW-0175">Coiled coil</keyword>
<evidence type="ECO:0000313" key="8">
    <source>
        <dbReference type="Proteomes" id="UP001148018"/>
    </source>
</evidence>
<evidence type="ECO:0000259" key="6">
    <source>
        <dbReference type="Pfam" id="PF09745"/>
    </source>
</evidence>
<dbReference type="InterPro" id="IPR018612">
    <property type="entry name" value="NSRP1_N"/>
</dbReference>
<evidence type="ECO:0000256" key="3">
    <source>
        <dbReference type="ARBA" id="ARBA00023054"/>
    </source>
</evidence>
<dbReference type="InterPro" id="IPR042816">
    <property type="entry name" value="Nsrp1"/>
</dbReference>
<dbReference type="PANTHER" id="PTHR31938:SF4">
    <property type="entry name" value="NUCLEAR SPECKLE SPLICING REGULATORY PROTEIN 1"/>
    <property type="match status" value="1"/>
</dbReference>
<evidence type="ECO:0000256" key="2">
    <source>
        <dbReference type="ARBA" id="ARBA00020556"/>
    </source>
</evidence>
<dbReference type="Pfam" id="PF09745">
    <property type="entry name" value="NSRP1_N"/>
    <property type="match status" value="1"/>
</dbReference>
<evidence type="ECO:0000256" key="1">
    <source>
        <dbReference type="ARBA" id="ARBA00010126"/>
    </source>
</evidence>
<gene>
    <name evidence="7" type="ORF">NHX12_009841</name>
</gene>
<dbReference type="EMBL" id="JANIIK010000115">
    <property type="protein sequence ID" value="KAJ3588991.1"/>
    <property type="molecule type" value="Genomic_DNA"/>
</dbReference>
<feature type="compositionally biased region" description="Basic and acidic residues" evidence="5">
    <location>
        <begin position="442"/>
        <end position="464"/>
    </location>
</feature>
<evidence type="ECO:0000256" key="4">
    <source>
        <dbReference type="ARBA" id="ARBA00030718"/>
    </source>
</evidence>
<feature type="region of interest" description="Disordered" evidence="5">
    <location>
        <begin position="191"/>
        <end position="464"/>
    </location>
</feature>
<sequence length="484" mass="55486">MAAPGKQYGLILSQKKVGTKTVALQRTSVFGDDSDDETPVGESLQKEAVKKRMMKQTRIEMQKALEEDSTVYDYDGVYDDIQNKRLETSKKLQGGAERKPKYINQLMKAVEDRKKEQDRRDERKIQKEREAEGQEFADKEAYVTSAYRQKLKERQEELEKEQREAAMEAALDVKKQKDLSGFYRHLLNQTVGEEAIPDPTTDRKPCSVPPTAPDMTSAAPLSPSGDTANSFHSDSEDGQESKPGFSKPSNSSGLAKRQYRQRSVSPGSGNERGRDKVKDRDGDKVKERDRHKKSQRDKDRRKERDGERDDRHGGRRDDKDRRKDRGGERERESEPHRSREERDRHKERQERREKSPKERRRDDDNDEKNKGKKGSPQEQEEKERMKDTEKERAMKPEATDKEGGQVEKQEGAQVEKQEGGQVEKQEGAQVEKPEGGGGGSPGEERANKFAKRSSDHTVSSARDRYLARQMARSASKAYIEKEED</sequence>
<reference evidence="7" key="1">
    <citation type="submission" date="2022-07" db="EMBL/GenBank/DDBJ databases">
        <title>Chromosome-level genome of Muraenolepis orangiensis.</title>
        <authorList>
            <person name="Kim J."/>
        </authorList>
    </citation>
    <scope>NUCLEOTIDE SEQUENCE</scope>
    <source>
        <strain evidence="7">KU_S4_2022</strain>
        <tissue evidence="7">Muscle</tissue>
    </source>
</reference>
<organism evidence="7 8">
    <name type="scientific">Muraenolepis orangiensis</name>
    <name type="common">Patagonian moray cod</name>
    <dbReference type="NCBI Taxonomy" id="630683"/>
    <lineage>
        <taxon>Eukaryota</taxon>
        <taxon>Metazoa</taxon>
        <taxon>Chordata</taxon>
        <taxon>Craniata</taxon>
        <taxon>Vertebrata</taxon>
        <taxon>Euteleostomi</taxon>
        <taxon>Actinopterygii</taxon>
        <taxon>Neopterygii</taxon>
        <taxon>Teleostei</taxon>
        <taxon>Neoteleostei</taxon>
        <taxon>Acanthomorphata</taxon>
        <taxon>Zeiogadaria</taxon>
        <taxon>Gadariae</taxon>
        <taxon>Gadiformes</taxon>
        <taxon>Muraenolepidoidei</taxon>
        <taxon>Muraenolepididae</taxon>
        <taxon>Muraenolepis</taxon>
    </lineage>
</organism>
<dbReference type="Proteomes" id="UP001148018">
    <property type="component" value="Unassembled WGS sequence"/>
</dbReference>
<accession>A0A9Q0DJZ6</accession>
<comment type="similarity">
    <text evidence="1">Belongs to the NSRP1 family.</text>
</comment>
<dbReference type="GO" id="GO:0000381">
    <property type="term" value="P:regulation of alternative mRNA splicing, via spliceosome"/>
    <property type="evidence" value="ECO:0007669"/>
    <property type="project" value="InterPro"/>
</dbReference>
<feature type="compositionally biased region" description="Basic and acidic residues" evidence="5">
    <location>
        <begin position="271"/>
        <end position="288"/>
    </location>
</feature>
<feature type="region of interest" description="Disordered" evidence="5">
    <location>
        <begin position="153"/>
        <end position="178"/>
    </location>
</feature>
<dbReference type="AlphaFoldDB" id="A0A9Q0DJZ6"/>
<feature type="region of interest" description="Disordered" evidence="5">
    <location>
        <begin position="109"/>
        <end position="141"/>
    </location>
</feature>
<feature type="compositionally biased region" description="Basic and acidic residues" evidence="5">
    <location>
        <begin position="379"/>
        <end position="434"/>
    </location>
</feature>
<feature type="compositionally biased region" description="Basic and acidic residues" evidence="5">
    <location>
        <begin position="296"/>
        <end position="369"/>
    </location>
</feature>